<sequence>MSLSWPSNSSLYVAFHLTNQYLNHKCFVSEGKYKHDASVTIILQCRGDSFGSNCGSCYVTAIDGVCRGQYKIARASSYID</sequence>
<accession>D7L3E0</accession>
<dbReference type="HOGENOM" id="CLU_2593011_0_0_1"/>
<organism evidence="2">
    <name type="scientific">Arabidopsis lyrata subsp. lyrata</name>
    <name type="common">Lyre-leaved rock-cress</name>
    <dbReference type="NCBI Taxonomy" id="81972"/>
    <lineage>
        <taxon>Eukaryota</taxon>
        <taxon>Viridiplantae</taxon>
        <taxon>Streptophyta</taxon>
        <taxon>Embryophyta</taxon>
        <taxon>Tracheophyta</taxon>
        <taxon>Spermatophyta</taxon>
        <taxon>Magnoliopsida</taxon>
        <taxon>eudicotyledons</taxon>
        <taxon>Gunneridae</taxon>
        <taxon>Pentapetalae</taxon>
        <taxon>rosids</taxon>
        <taxon>malvids</taxon>
        <taxon>Brassicales</taxon>
        <taxon>Brassicaceae</taxon>
        <taxon>Camelineae</taxon>
        <taxon>Arabidopsis</taxon>
    </lineage>
</organism>
<proteinExistence type="predicted"/>
<dbReference type="EMBL" id="GL348715">
    <property type="protein sequence ID" value="EFH61834.1"/>
    <property type="molecule type" value="Genomic_DNA"/>
</dbReference>
<name>D7L3E0_ARALL</name>
<evidence type="ECO:0000313" key="2">
    <source>
        <dbReference type="Proteomes" id="UP000008694"/>
    </source>
</evidence>
<reference evidence="2" key="1">
    <citation type="journal article" date="2011" name="Nat. Genet.">
        <title>The Arabidopsis lyrata genome sequence and the basis of rapid genome size change.</title>
        <authorList>
            <person name="Hu T.T."/>
            <person name="Pattyn P."/>
            <person name="Bakker E.G."/>
            <person name="Cao J."/>
            <person name="Cheng J.-F."/>
            <person name="Clark R.M."/>
            <person name="Fahlgren N."/>
            <person name="Fawcett J.A."/>
            <person name="Grimwood J."/>
            <person name="Gundlach H."/>
            <person name="Haberer G."/>
            <person name="Hollister J.D."/>
            <person name="Ossowski S."/>
            <person name="Ottilar R.P."/>
            <person name="Salamov A.A."/>
            <person name="Schneeberger K."/>
            <person name="Spannagl M."/>
            <person name="Wang X."/>
            <person name="Yang L."/>
            <person name="Nasrallah M.E."/>
            <person name="Bergelson J."/>
            <person name="Carrington J.C."/>
            <person name="Gaut B.S."/>
            <person name="Schmutz J."/>
            <person name="Mayer K.F.X."/>
            <person name="Van de Peer Y."/>
            <person name="Grigoriev I.V."/>
            <person name="Nordborg M."/>
            <person name="Weigel D."/>
            <person name="Guo Y.-L."/>
        </authorList>
    </citation>
    <scope>NUCLEOTIDE SEQUENCE [LARGE SCALE GENOMIC DNA]</scope>
    <source>
        <strain evidence="2">cv. MN47</strain>
    </source>
</reference>
<protein>
    <recommendedName>
        <fullName evidence="3">Gnk2-homologous domain-containing protein</fullName>
    </recommendedName>
</protein>
<dbReference type="Proteomes" id="UP000008694">
    <property type="component" value="Unassembled WGS sequence"/>
</dbReference>
<evidence type="ECO:0008006" key="3">
    <source>
        <dbReference type="Google" id="ProtNLM"/>
    </source>
</evidence>
<gene>
    <name evidence="1" type="ORF">ARALYDRAFT_898882</name>
</gene>
<dbReference type="AlphaFoldDB" id="D7L3E0"/>
<dbReference type="Gramene" id="scaffold_302852.1">
    <property type="protein sequence ID" value="scaffold_302852.1"/>
    <property type="gene ID" value="scaffold_302852.1"/>
</dbReference>
<keyword evidence="2" id="KW-1185">Reference proteome</keyword>
<evidence type="ECO:0000313" key="1">
    <source>
        <dbReference type="EMBL" id="EFH61834.1"/>
    </source>
</evidence>